<dbReference type="Pfam" id="PF03167">
    <property type="entry name" value="UDG"/>
    <property type="match status" value="1"/>
</dbReference>
<gene>
    <name evidence="12" type="ORF">RDI58_003944</name>
</gene>
<dbReference type="PROSITE" id="PS00130">
    <property type="entry name" value="U_DNA_GLYCOSYLASE"/>
    <property type="match status" value="1"/>
</dbReference>
<accession>A0AAN8YPG2</accession>
<dbReference type="FunFam" id="3.40.470.10:FF:000001">
    <property type="entry name" value="Uracil-DNA glycosylase"/>
    <property type="match status" value="1"/>
</dbReference>
<keyword evidence="6 7" id="KW-0234">DNA repair</keyword>
<evidence type="ECO:0000256" key="7">
    <source>
        <dbReference type="HAMAP-Rule" id="MF_03166"/>
    </source>
</evidence>
<evidence type="ECO:0000256" key="8">
    <source>
        <dbReference type="PROSITE-ProRule" id="PRU10072"/>
    </source>
</evidence>
<keyword evidence="4 7" id="KW-0227">DNA damage</keyword>
<dbReference type="SMART" id="SM00986">
    <property type="entry name" value="UDG"/>
    <property type="match status" value="1"/>
</dbReference>
<evidence type="ECO:0000313" key="13">
    <source>
        <dbReference type="Proteomes" id="UP001371456"/>
    </source>
</evidence>
<keyword evidence="13" id="KW-1185">Reference proteome</keyword>
<dbReference type="EC" id="3.2.2.27" evidence="3 7"/>
<dbReference type="CDD" id="cd10027">
    <property type="entry name" value="UDG-F1-like"/>
    <property type="match status" value="1"/>
</dbReference>
<dbReference type="HAMAP" id="MF_00148">
    <property type="entry name" value="UDG"/>
    <property type="match status" value="1"/>
</dbReference>
<dbReference type="NCBIfam" id="TIGR00628">
    <property type="entry name" value="ung"/>
    <property type="match status" value="1"/>
</dbReference>
<comment type="catalytic activity">
    <reaction evidence="1 7 9">
        <text>Hydrolyzes single-stranded DNA or mismatched double-stranded DNA and polynucleotides, releasing free uracil.</text>
        <dbReference type="EC" id="3.2.2.27"/>
    </reaction>
</comment>
<feature type="region of interest" description="Disordered" evidence="10">
    <location>
        <begin position="32"/>
        <end position="51"/>
    </location>
</feature>
<dbReference type="InterPro" id="IPR005122">
    <property type="entry name" value="Uracil-DNA_glycosylase-like"/>
</dbReference>
<proteinExistence type="inferred from homology"/>
<dbReference type="Gene3D" id="3.40.470.10">
    <property type="entry name" value="Uracil-DNA glycosylase-like domain"/>
    <property type="match status" value="1"/>
</dbReference>
<dbReference type="NCBIfam" id="NF003589">
    <property type="entry name" value="PRK05254.1-2"/>
    <property type="match status" value="1"/>
</dbReference>
<evidence type="ECO:0000256" key="10">
    <source>
        <dbReference type="SAM" id="MobiDB-lite"/>
    </source>
</evidence>
<feature type="domain" description="Uracil-DNA glycosylase-like" evidence="11">
    <location>
        <begin position="160"/>
        <end position="319"/>
    </location>
</feature>
<evidence type="ECO:0000256" key="6">
    <source>
        <dbReference type="ARBA" id="ARBA00023204"/>
    </source>
</evidence>
<comment type="similarity">
    <text evidence="2 7 9">Belongs to the uracil-DNA glycosylase (UDG) superfamily. UNG family.</text>
</comment>
<evidence type="ECO:0000259" key="11">
    <source>
        <dbReference type="SMART" id="SM00986"/>
    </source>
</evidence>
<dbReference type="PANTHER" id="PTHR11264:SF0">
    <property type="entry name" value="URACIL-DNA GLYCOSYLASE"/>
    <property type="match status" value="1"/>
</dbReference>
<dbReference type="PANTHER" id="PTHR11264">
    <property type="entry name" value="URACIL-DNA GLYCOSYLASE"/>
    <property type="match status" value="1"/>
</dbReference>
<dbReference type="GO" id="GO:0005634">
    <property type="term" value="C:nucleus"/>
    <property type="evidence" value="ECO:0007669"/>
    <property type="project" value="UniProtKB-SubCell"/>
</dbReference>
<dbReference type="EMBL" id="JBANQN010000002">
    <property type="protein sequence ID" value="KAK6796243.1"/>
    <property type="molecule type" value="Genomic_DNA"/>
</dbReference>
<dbReference type="GO" id="GO:0005739">
    <property type="term" value="C:mitochondrion"/>
    <property type="evidence" value="ECO:0007669"/>
    <property type="project" value="UniProtKB-SubCell"/>
</dbReference>
<keyword evidence="7" id="KW-0496">Mitochondrion</keyword>
<feature type="active site" description="Proton acceptor" evidence="7 8">
    <location>
        <position position="175"/>
    </location>
</feature>
<dbReference type="InterPro" id="IPR002043">
    <property type="entry name" value="UDG_fam1"/>
</dbReference>
<name>A0AAN8YPG2_SOLBU</name>
<evidence type="ECO:0000256" key="5">
    <source>
        <dbReference type="ARBA" id="ARBA00022801"/>
    </source>
</evidence>
<comment type="function">
    <text evidence="7 9">Excises uracil residues from the DNA which can arise as a result of misincorporation of dUMP residues by DNA polymerase or due to deamination of cytosine.</text>
</comment>
<dbReference type="InterPro" id="IPR036895">
    <property type="entry name" value="Uracil-DNA_glycosylase-like_sf"/>
</dbReference>
<dbReference type="NCBIfam" id="NF003592">
    <property type="entry name" value="PRK05254.1-5"/>
    <property type="match status" value="1"/>
</dbReference>
<reference evidence="12 13" key="1">
    <citation type="submission" date="2024-02" db="EMBL/GenBank/DDBJ databases">
        <title>de novo genome assembly of Solanum bulbocastanum strain 11H21.</title>
        <authorList>
            <person name="Hosaka A.J."/>
        </authorList>
    </citation>
    <scope>NUCLEOTIDE SEQUENCE [LARGE SCALE GENOMIC DNA]</scope>
    <source>
        <tissue evidence="12">Young leaves</tissue>
    </source>
</reference>
<evidence type="ECO:0000256" key="3">
    <source>
        <dbReference type="ARBA" id="ARBA00012030"/>
    </source>
</evidence>
<organism evidence="12 13">
    <name type="scientific">Solanum bulbocastanum</name>
    <name type="common">Wild potato</name>
    <dbReference type="NCBI Taxonomy" id="147425"/>
    <lineage>
        <taxon>Eukaryota</taxon>
        <taxon>Viridiplantae</taxon>
        <taxon>Streptophyta</taxon>
        <taxon>Embryophyta</taxon>
        <taxon>Tracheophyta</taxon>
        <taxon>Spermatophyta</taxon>
        <taxon>Magnoliopsida</taxon>
        <taxon>eudicotyledons</taxon>
        <taxon>Gunneridae</taxon>
        <taxon>Pentapetalae</taxon>
        <taxon>asterids</taxon>
        <taxon>lamiids</taxon>
        <taxon>Solanales</taxon>
        <taxon>Solanaceae</taxon>
        <taxon>Solanoideae</taxon>
        <taxon>Solaneae</taxon>
        <taxon>Solanum</taxon>
    </lineage>
</organism>
<keyword evidence="5 7" id="KW-0378">Hydrolase</keyword>
<sequence length="331" mass="36756">MASSSSKTLMDLLKQPAAKRLKQGSSTENFISSALSSSSSRKECDEDPKDVVSFTPEQKSRMEFNRSLAKAKRNLKLCSDKISKLNANGTEKTSLVYQLLGEGGGYVKLQELLIEETWLEALPGEFEKPYAGNLCKFVEKEISGGVPIYPPLHLIFNALNTTSFDRIKAVIIGQDPYHGPGQAMGLSFSVPNGVKVPSSLMNIYKELKQDLGCSIPLHGNLEQWAVQPSLFPDILSVRHHQANSHANKGWEQFTDAIIKTISRKKEGVVFILWGNYAQAKARLVDETKHHILKSAHPSGLSANRGFFGCRHFSQTNQLLEKMGMPPIEWQL</sequence>
<dbReference type="NCBIfam" id="NF003591">
    <property type="entry name" value="PRK05254.1-4"/>
    <property type="match status" value="1"/>
</dbReference>
<keyword evidence="7" id="KW-0539">Nucleus</keyword>
<comment type="caution">
    <text evidence="12">The sequence shown here is derived from an EMBL/GenBank/DDBJ whole genome shotgun (WGS) entry which is preliminary data.</text>
</comment>
<dbReference type="SUPFAM" id="SSF52141">
    <property type="entry name" value="Uracil-DNA glycosylase-like"/>
    <property type="match status" value="1"/>
</dbReference>
<dbReference type="GO" id="GO:0004844">
    <property type="term" value="F:uracil DNA N-glycosylase activity"/>
    <property type="evidence" value="ECO:0007669"/>
    <property type="project" value="UniProtKB-UniRule"/>
</dbReference>
<evidence type="ECO:0000256" key="2">
    <source>
        <dbReference type="ARBA" id="ARBA00008184"/>
    </source>
</evidence>
<protein>
    <recommendedName>
        <fullName evidence="3 7">Uracil-DNA glycosylase</fullName>
        <shortName evidence="7">UDG</shortName>
        <ecNumber evidence="3 7">3.2.2.27</ecNumber>
    </recommendedName>
</protein>
<dbReference type="GO" id="GO:0097510">
    <property type="term" value="P:base-excision repair, AP site formation via deaminated base removal"/>
    <property type="evidence" value="ECO:0007669"/>
    <property type="project" value="TreeGrafter"/>
</dbReference>
<dbReference type="AlphaFoldDB" id="A0AAN8YPG2"/>
<evidence type="ECO:0000313" key="12">
    <source>
        <dbReference type="EMBL" id="KAK6796243.1"/>
    </source>
</evidence>
<evidence type="ECO:0000256" key="9">
    <source>
        <dbReference type="RuleBase" id="RU003780"/>
    </source>
</evidence>
<evidence type="ECO:0000256" key="4">
    <source>
        <dbReference type="ARBA" id="ARBA00022763"/>
    </source>
</evidence>
<dbReference type="InterPro" id="IPR018085">
    <property type="entry name" value="Ura-DNA_Glyclase_AS"/>
</dbReference>
<dbReference type="NCBIfam" id="NF003588">
    <property type="entry name" value="PRK05254.1-1"/>
    <property type="match status" value="1"/>
</dbReference>
<dbReference type="SMART" id="SM00987">
    <property type="entry name" value="UreE_C"/>
    <property type="match status" value="1"/>
</dbReference>
<comment type="subcellular location">
    <subcellularLocation>
        <location evidence="7">Mitochondrion</location>
    </subcellularLocation>
    <subcellularLocation>
        <location evidence="7">Nucleus</location>
    </subcellularLocation>
</comment>
<evidence type="ECO:0000256" key="1">
    <source>
        <dbReference type="ARBA" id="ARBA00001400"/>
    </source>
</evidence>
<dbReference type="Proteomes" id="UP001371456">
    <property type="component" value="Unassembled WGS sequence"/>
</dbReference>